<evidence type="ECO:0000313" key="2">
    <source>
        <dbReference type="Proteomes" id="UP001595887"/>
    </source>
</evidence>
<gene>
    <name evidence="1" type="ORF">ACFOWX_10630</name>
</gene>
<organism evidence="1 2">
    <name type="scientific">Sphingorhabdus arenilitoris</name>
    <dbReference type="NCBI Taxonomy" id="1490041"/>
    <lineage>
        <taxon>Bacteria</taxon>
        <taxon>Pseudomonadati</taxon>
        <taxon>Pseudomonadota</taxon>
        <taxon>Alphaproteobacteria</taxon>
        <taxon>Sphingomonadales</taxon>
        <taxon>Sphingomonadaceae</taxon>
        <taxon>Sphingorhabdus</taxon>
    </lineage>
</organism>
<protein>
    <submittedName>
        <fullName evidence="1">DUF4197 domain-containing protein</fullName>
    </submittedName>
</protein>
<dbReference type="Proteomes" id="UP001595887">
    <property type="component" value="Unassembled WGS sequence"/>
</dbReference>
<sequence>MQIEIDRRQLLLAGLAGAALTLPGCQSLPGFSLTEAIRRLLTLSSQNAFALLLQPNGFYDSQVARIALPDRLGGGAGSGILSAVLQSGAFRDKLQRQLNRAAEKGAERAAPLVAEAVRNVSIEDAASIVRGGPQAASTFLRGKMGSAVLDAMLPGISEGLRLFDDATISRAVQSVSGFDIGALANDITQKADNAVWAAIGAEEANIRANPRSTNDPVLIGVFGLGSALK</sequence>
<name>A0ABV8RHX5_9SPHN</name>
<comment type="caution">
    <text evidence="1">The sequence shown here is derived from an EMBL/GenBank/DDBJ whole genome shotgun (WGS) entry which is preliminary data.</text>
</comment>
<dbReference type="EMBL" id="JBHSDH010000013">
    <property type="protein sequence ID" value="MFC4292868.1"/>
    <property type="molecule type" value="Genomic_DNA"/>
</dbReference>
<keyword evidence="2" id="KW-1185">Reference proteome</keyword>
<dbReference type="Pfam" id="PF13852">
    <property type="entry name" value="DUF4197"/>
    <property type="match status" value="1"/>
</dbReference>
<evidence type="ECO:0000313" key="1">
    <source>
        <dbReference type="EMBL" id="MFC4292868.1"/>
    </source>
</evidence>
<reference evidence="2" key="1">
    <citation type="journal article" date="2019" name="Int. J. Syst. Evol. Microbiol.">
        <title>The Global Catalogue of Microorganisms (GCM) 10K type strain sequencing project: providing services to taxonomists for standard genome sequencing and annotation.</title>
        <authorList>
            <consortium name="The Broad Institute Genomics Platform"/>
            <consortium name="The Broad Institute Genome Sequencing Center for Infectious Disease"/>
            <person name="Wu L."/>
            <person name="Ma J."/>
        </authorList>
    </citation>
    <scope>NUCLEOTIDE SEQUENCE [LARGE SCALE GENOMIC DNA]</scope>
    <source>
        <strain evidence="2">CECT 8531</strain>
    </source>
</reference>
<dbReference type="InterPro" id="IPR025245">
    <property type="entry name" value="DUF4197"/>
</dbReference>
<accession>A0ABV8RHX5</accession>
<dbReference type="PROSITE" id="PS51318">
    <property type="entry name" value="TAT"/>
    <property type="match status" value="1"/>
</dbReference>
<proteinExistence type="predicted"/>
<dbReference type="InterPro" id="IPR006311">
    <property type="entry name" value="TAT_signal"/>
</dbReference>
<dbReference type="RefSeq" id="WP_381423909.1">
    <property type="nucleotide sequence ID" value="NZ_JBHSDH010000013.1"/>
</dbReference>